<keyword evidence="2" id="KW-1185">Reference proteome</keyword>
<reference evidence="1 2" key="1">
    <citation type="journal article" date="2008" name="PLoS Genet.">
        <title>Genomic islands in the pathogenic filamentous fungus Aspergillus fumigatus.</title>
        <authorList>
            <person name="Fedorova N.D."/>
            <person name="Khaldi N."/>
            <person name="Joardar V.S."/>
            <person name="Maiti R."/>
            <person name="Amedeo P."/>
            <person name="Anderson M.J."/>
            <person name="Crabtree J."/>
            <person name="Silva J.C."/>
            <person name="Badger J.H."/>
            <person name="Albarraq A."/>
            <person name="Angiuoli S."/>
            <person name="Bussey H."/>
            <person name="Bowyer P."/>
            <person name="Cotty P.J."/>
            <person name="Dyer P.S."/>
            <person name="Egan A."/>
            <person name="Galens K."/>
            <person name="Fraser-Liggett C.M."/>
            <person name="Haas B.J."/>
            <person name="Inman J.M."/>
            <person name="Kent R."/>
            <person name="Lemieux S."/>
            <person name="Malavazi I."/>
            <person name="Orvis J."/>
            <person name="Roemer T."/>
            <person name="Ronning C.M."/>
            <person name="Sundaram J.P."/>
            <person name="Sutton G."/>
            <person name="Turner G."/>
            <person name="Venter J.C."/>
            <person name="White O.R."/>
            <person name="Whitty B.R."/>
            <person name="Youngman P."/>
            <person name="Wolfe K.H."/>
            <person name="Goldman G.H."/>
            <person name="Wortman J.R."/>
            <person name="Jiang B."/>
            <person name="Denning D.W."/>
            <person name="Nierman W.C."/>
        </authorList>
    </citation>
    <scope>NUCLEOTIDE SEQUENCE [LARGE SCALE GENOMIC DNA]</scope>
    <source>
        <strain evidence="2">CBS 144.89 / FGSC A1163 / CEA10</strain>
    </source>
</reference>
<sequence>MGARAMQMGVPRISSACAQPVCNFAAKSSTILTHICAYRIATCLVSLRLPARPNHNARLVQQTLGSVSHWRASSQLSRAIMPRPGTAAETYVAYGMTQKLFEVCSSQADYSIPQLSQKGAQVPKTEAGEDLGVGEGWWYEAADG</sequence>
<evidence type="ECO:0000313" key="1">
    <source>
        <dbReference type="EMBL" id="EDP54302.1"/>
    </source>
</evidence>
<dbReference type="EMBL" id="DS499595">
    <property type="protein sequence ID" value="EDP54302.1"/>
    <property type="molecule type" value="Genomic_DNA"/>
</dbReference>
<dbReference type="HOGENOM" id="CLU_1796012_0_0_1"/>
<dbReference type="AlphaFoldDB" id="B0XW50"/>
<accession>B0XW50</accession>
<dbReference type="VEuPathDB" id="FungiDB:AFUB_023580"/>
<dbReference type="Proteomes" id="UP000001699">
    <property type="component" value="Unassembled WGS sequence"/>
</dbReference>
<proteinExistence type="predicted"/>
<gene>
    <name evidence="1" type="ORF">AFUB_023580</name>
</gene>
<dbReference type="OrthoDB" id="10253878at2759"/>
<name>B0XW50_ASPFC</name>
<protein>
    <submittedName>
        <fullName evidence="1">Uncharacterized protein</fullName>
    </submittedName>
</protein>
<organism evidence="1 2">
    <name type="scientific">Aspergillus fumigatus (strain CBS 144.89 / FGSC A1163 / CEA10)</name>
    <name type="common">Neosartorya fumigata</name>
    <dbReference type="NCBI Taxonomy" id="451804"/>
    <lineage>
        <taxon>Eukaryota</taxon>
        <taxon>Fungi</taxon>
        <taxon>Dikarya</taxon>
        <taxon>Ascomycota</taxon>
        <taxon>Pezizomycotina</taxon>
        <taxon>Eurotiomycetes</taxon>
        <taxon>Eurotiomycetidae</taxon>
        <taxon>Eurotiales</taxon>
        <taxon>Aspergillaceae</taxon>
        <taxon>Aspergillus</taxon>
        <taxon>Aspergillus subgen. Fumigati</taxon>
    </lineage>
</organism>
<evidence type="ECO:0000313" key="2">
    <source>
        <dbReference type="Proteomes" id="UP000001699"/>
    </source>
</evidence>